<dbReference type="PROSITE" id="PS51736">
    <property type="entry name" value="RECOMBINASES_3"/>
    <property type="match status" value="1"/>
</dbReference>
<feature type="active site" description="O-(5'-phospho-DNA)-serine intermediate" evidence="5 6">
    <location>
        <position position="15"/>
    </location>
</feature>
<dbReference type="PANTHER" id="PTHR30461:SF26">
    <property type="entry name" value="RESOLVASE HOMOLOG YNEB"/>
    <property type="match status" value="1"/>
</dbReference>
<evidence type="ECO:0000256" key="1">
    <source>
        <dbReference type="ARBA" id="ARBA00009913"/>
    </source>
</evidence>
<dbReference type="InterPro" id="IPR006118">
    <property type="entry name" value="Recombinase_CS"/>
</dbReference>
<dbReference type="GO" id="GO:0000150">
    <property type="term" value="F:DNA strand exchange activity"/>
    <property type="evidence" value="ECO:0007669"/>
    <property type="project" value="InterPro"/>
</dbReference>
<keyword evidence="4" id="KW-0233">DNA recombination</keyword>
<evidence type="ECO:0000256" key="3">
    <source>
        <dbReference type="ARBA" id="ARBA00023125"/>
    </source>
</evidence>
<evidence type="ECO:0000256" key="5">
    <source>
        <dbReference type="PIRSR" id="PIRSR606118-50"/>
    </source>
</evidence>
<dbReference type="Pfam" id="PF05225">
    <property type="entry name" value="HTH_psq"/>
    <property type="match status" value="1"/>
</dbReference>
<dbReference type="InterPro" id="IPR009057">
    <property type="entry name" value="Homeodomain-like_sf"/>
</dbReference>
<dbReference type="PANTHER" id="PTHR30461">
    <property type="entry name" value="DNA-INVERTASE FROM LAMBDOID PROPHAGE"/>
    <property type="match status" value="1"/>
</dbReference>
<comment type="similarity">
    <text evidence="1">Belongs to the site-specific recombinase resolvase family.</text>
</comment>
<comment type="caution">
    <text evidence="8">The sequence shown here is derived from an EMBL/GenBank/DDBJ whole genome shotgun (WGS) entry which is preliminary data.</text>
</comment>
<name>A0A7X2T9U9_9FIRM</name>
<dbReference type="InterPro" id="IPR006119">
    <property type="entry name" value="Resolv_N"/>
</dbReference>
<evidence type="ECO:0000313" key="8">
    <source>
        <dbReference type="EMBL" id="MSS19420.1"/>
    </source>
</evidence>
<evidence type="ECO:0000256" key="6">
    <source>
        <dbReference type="PROSITE-ProRule" id="PRU10137"/>
    </source>
</evidence>
<dbReference type="AlphaFoldDB" id="A0A7X2T9U9"/>
<reference evidence="8 9" key="1">
    <citation type="submission" date="2019-08" db="EMBL/GenBank/DDBJ databases">
        <title>In-depth cultivation of the pig gut microbiome towards novel bacterial diversity and tailored functional studies.</title>
        <authorList>
            <person name="Wylensek D."/>
            <person name="Hitch T.C.A."/>
            <person name="Clavel T."/>
        </authorList>
    </citation>
    <scope>NUCLEOTIDE SEQUENCE [LARGE SCALE GENOMIC DNA]</scope>
    <source>
        <strain evidence="8 9">RF-744-FAT-4</strain>
    </source>
</reference>
<protein>
    <submittedName>
        <fullName evidence="8">Recombinase family protein</fullName>
    </submittedName>
</protein>
<proteinExistence type="inferred from homology"/>
<dbReference type="GO" id="GO:0015074">
    <property type="term" value="P:DNA integration"/>
    <property type="evidence" value="ECO:0007669"/>
    <property type="project" value="UniProtKB-KW"/>
</dbReference>
<feature type="domain" description="Resolvase/invertase-type recombinase catalytic" evidence="7">
    <location>
        <begin position="7"/>
        <end position="152"/>
    </location>
</feature>
<dbReference type="Proteomes" id="UP000461754">
    <property type="component" value="Unassembled WGS sequence"/>
</dbReference>
<dbReference type="Gene3D" id="3.40.50.1390">
    <property type="entry name" value="Resolvase, N-terminal catalytic domain"/>
    <property type="match status" value="1"/>
</dbReference>
<dbReference type="GO" id="GO:0003677">
    <property type="term" value="F:DNA binding"/>
    <property type="evidence" value="ECO:0007669"/>
    <property type="project" value="UniProtKB-KW"/>
</dbReference>
<sequence length="218" mass="25277">MRSKQAHQYGYARVSSKDQNLARQITALSQIGIKKNNLFIDKQSGKDFDRPGYQKLIKKIQAHDELYIKSIDRLGRNYDDIIEQWRILTKVKKADVIVLDFPLLDTRRAIGGVTGKFVADLVLQILSYVAQVERENTHQRQLEGIREAKKRGARFGRPRIPIPDQFDDIADKVRKKKMSLRKGARILGVSYSTLRNWLKRQEKKKKMSKKVDIINKGC</sequence>
<accession>A0A7X2T9U9</accession>
<dbReference type="SMART" id="SM00857">
    <property type="entry name" value="Resolvase"/>
    <property type="match status" value="1"/>
</dbReference>
<keyword evidence="2" id="KW-0229">DNA integration</keyword>
<dbReference type="Pfam" id="PF00239">
    <property type="entry name" value="Resolvase"/>
    <property type="match status" value="1"/>
</dbReference>
<dbReference type="InterPro" id="IPR036162">
    <property type="entry name" value="Resolvase-like_N_sf"/>
</dbReference>
<dbReference type="SUPFAM" id="SSF46689">
    <property type="entry name" value="Homeodomain-like"/>
    <property type="match status" value="1"/>
</dbReference>
<evidence type="ECO:0000256" key="4">
    <source>
        <dbReference type="ARBA" id="ARBA00023172"/>
    </source>
</evidence>
<keyword evidence="9" id="KW-1185">Reference proteome</keyword>
<dbReference type="InterPro" id="IPR050639">
    <property type="entry name" value="SSR_resolvase"/>
</dbReference>
<evidence type="ECO:0000313" key="9">
    <source>
        <dbReference type="Proteomes" id="UP000461754"/>
    </source>
</evidence>
<dbReference type="PROSITE" id="PS00397">
    <property type="entry name" value="RECOMBINASES_1"/>
    <property type="match status" value="1"/>
</dbReference>
<dbReference type="CDD" id="cd03768">
    <property type="entry name" value="SR_ResInv"/>
    <property type="match status" value="1"/>
</dbReference>
<evidence type="ECO:0000256" key="2">
    <source>
        <dbReference type="ARBA" id="ARBA00022908"/>
    </source>
</evidence>
<keyword evidence="3" id="KW-0238">DNA-binding</keyword>
<evidence type="ECO:0000259" key="7">
    <source>
        <dbReference type="PROSITE" id="PS51736"/>
    </source>
</evidence>
<dbReference type="EMBL" id="VUMO01000003">
    <property type="protein sequence ID" value="MSS19420.1"/>
    <property type="molecule type" value="Genomic_DNA"/>
</dbReference>
<dbReference type="InterPro" id="IPR007889">
    <property type="entry name" value="HTH_Psq"/>
</dbReference>
<organism evidence="8 9">
    <name type="scientific">Pseudoramibacter porci</name>
    <dbReference type="NCBI Taxonomy" id="2606631"/>
    <lineage>
        <taxon>Bacteria</taxon>
        <taxon>Bacillati</taxon>
        <taxon>Bacillota</taxon>
        <taxon>Clostridia</taxon>
        <taxon>Eubacteriales</taxon>
        <taxon>Eubacteriaceae</taxon>
        <taxon>Pseudoramibacter</taxon>
    </lineage>
</organism>
<dbReference type="SUPFAM" id="SSF53041">
    <property type="entry name" value="Resolvase-like"/>
    <property type="match status" value="1"/>
</dbReference>
<gene>
    <name evidence="8" type="ORF">FYJ52_03205</name>
</gene>